<protein>
    <submittedName>
        <fullName evidence="1">Uncharacterized protein</fullName>
    </submittedName>
</protein>
<feature type="non-terminal residue" evidence="1">
    <location>
        <position position="142"/>
    </location>
</feature>
<evidence type="ECO:0000313" key="2">
    <source>
        <dbReference type="Proteomes" id="UP000053647"/>
    </source>
</evidence>
<dbReference type="EMBL" id="KN819764">
    <property type="protein sequence ID" value="KIJ07861.1"/>
    <property type="molecule type" value="Genomic_DNA"/>
</dbReference>
<reference evidence="2" key="2">
    <citation type="submission" date="2015-01" db="EMBL/GenBank/DDBJ databases">
        <title>Evolutionary Origins and Diversification of the Mycorrhizal Mutualists.</title>
        <authorList>
            <consortium name="DOE Joint Genome Institute"/>
            <consortium name="Mycorrhizal Genomics Consortium"/>
            <person name="Kohler A."/>
            <person name="Kuo A."/>
            <person name="Nagy L.G."/>
            <person name="Floudas D."/>
            <person name="Copeland A."/>
            <person name="Barry K.W."/>
            <person name="Cichocki N."/>
            <person name="Veneault-Fourrey C."/>
            <person name="LaButti K."/>
            <person name="Lindquist E.A."/>
            <person name="Lipzen A."/>
            <person name="Lundell T."/>
            <person name="Morin E."/>
            <person name="Murat C."/>
            <person name="Riley R."/>
            <person name="Ohm R."/>
            <person name="Sun H."/>
            <person name="Tunlid A."/>
            <person name="Henrissat B."/>
            <person name="Grigoriev I.V."/>
            <person name="Hibbett D.S."/>
            <person name="Martin F."/>
        </authorList>
    </citation>
    <scope>NUCLEOTIDE SEQUENCE [LARGE SCALE GENOMIC DNA]</scope>
    <source>
        <strain evidence="2">ATCC 200175</strain>
    </source>
</reference>
<proteinExistence type="predicted"/>
<reference evidence="1 2" key="1">
    <citation type="submission" date="2014-06" db="EMBL/GenBank/DDBJ databases">
        <authorList>
            <consortium name="DOE Joint Genome Institute"/>
            <person name="Kuo A."/>
            <person name="Kohler A."/>
            <person name="Nagy L.G."/>
            <person name="Floudas D."/>
            <person name="Copeland A."/>
            <person name="Barry K.W."/>
            <person name="Cichocki N."/>
            <person name="Veneault-Fourrey C."/>
            <person name="LaButti K."/>
            <person name="Lindquist E.A."/>
            <person name="Lipzen A."/>
            <person name="Lundell T."/>
            <person name="Morin E."/>
            <person name="Murat C."/>
            <person name="Sun H."/>
            <person name="Tunlid A."/>
            <person name="Henrissat B."/>
            <person name="Grigoriev I.V."/>
            <person name="Hibbett D.S."/>
            <person name="Martin F."/>
            <person name="Nordberg H.P."/>
            <person name="Cantor M.N."/>
            <person name="Hua S.X."/>
        </authorList>
    </citation>
    <scope>NUCLEOTIDE SEQUENCE [LARGE SCALE GENOMIC DNA]</scope>
    <source>
        <strain evidence="1 2">ATCC 200175</strain>
    </source>
</reference>
<dbReference type="AlphaFoldDB" id="A0A0C9TKF8"/>
<keyword evidence="2" id="KW-1185">Reference proteome</keyword>
<dbReference type="InterPro" id="IPR041078">
    <property type="entry name" value="Plavaka"/>
</dbReference>
<accession>A0A0C9TKF8</accession>
<sequence length="142" mass="15585">LPAGAMLLRVILSSDKTNITNMTGGRVAHPLLLSLANIKMEHHNKASNHGFLLAALLPVTILNDCLIHKYLDIVLEPLKQAVRLGHMMLDPVSNLCLCYMPITAYIVDTPEALMLACVRGLTSCLTLATFKNFGNPFRHPAR</sequence>
<feature type="non-terminal residue" evidence="1">
    <location>
        <position position="1"/>
    </location>
</feature>
<evidence type="ECO:0000313" key="1">
    <source>
        <dbReference type="EMBL" id="KIJ07861.1"/>
    </source>
</evidence>
<dbReference type="HOGENOM" id="CLU_006344_8_2_1"/>
<name>A0A0C9TKF8_PAXIN</name>
<dbReference type="Pfam" id="PF18759">
    <property type="entry name" value="Plavaka"/>
    <property type="match status" value="1"/>
</dbReference>
<dbReference type="OrthoDB" id="2418900at2759"/>
<organism evidence="1 2">
    <name type="scientific">Paxillus involutus ATCC 200175</name>
    <dbReference type="NCBI Taxonomy" id="664439"/>
    <lineage>
        <taxon>Eukaryota</taxon>
        <taxon>Fungi</taxon>
        <taxon>Dikarya</taxon>
        <taxon>Basidiomycota</taxon>
        <taxon>Agaricomycotina</taxon>
        <taxon>Agaricomycetes</taxon>
        <taxon>Agaricomycetidae</taxon>
        <taxon>Boletales</taxon>
        <taxon>Paxilineae</taxon>
        <taxon>Paxillaceae</taxon>
        <taxon>Paxillus</taxon>
    </lineage>
</organism>
<gene>
    <name evidence="1" type="ORF">PAXINDRAFT_89710</name>
</gene>
<dbReference type="Proteomes" id="UP000053647">
    <property type="component" value="Unassembled WGS sequence"/>
</dbReference>